<protein>
    <recommendedName>
        <fullName evidence="3">Septicolysin</fullName>
    </recommendedName>
</protein>
<name>A0A6M0RN83_9CYAN</name>
<evidence type="ECO:0000313" key="2">
    <source>
        <dbReference type="Proteomes" id="UP000481033"/>
    </source>
</evidence>
<dbReference type="InterPro" id="IPR047741">
    <property type="entry name" value="DIP1984-like"/>
</dbReference>
<dbReference type="EMBL" id="QXHD01000004">
    <property type="protein sequence ID" value="NEZ57748.1"/>
    <property type="molecule type" value="Genomic_DNA"/>
</dbReference>
<comment type="caution">
    <text evidence="1">The sequence shown here is derived from an EMBL/GenBank/DDBJ whole genome shotgun (WGS) entry which is preliminary data.</text>
</comment>
<keyword evidence="2" id="KW-1185">Reference proteome</keyword>
<reference evidence="1 2" key="1">
    <citation type="journal article" date="2020" name="Microb. Ecol.">
        <title>Ecogenomics of the Marine Benthic Filamentous Cyanobacterium Adonisia.</title>
        <authorList>
            <person name="Walter J.M."/>
            <person name="Coutinho F.H."/>
            <person name="Leomil L."/>
            <person name="Hargreaves P.I."/>
            <person name="Campeao M.E."/>
            <person name="Vieira V.V."/>
            <person name="Silva B.S."/>
            <person name="Fistarol G.O."/>
            <person name="Salomon P.S."/>
            <person name="Sawabe T."/>
            <person name="Mino S."/>
            <person name="Hosokawa M."/>
            <person name="Miyashita H."/>
            <person name="Maruyama F."/>
            <person name="van Verk M.C."/>
            <person name="Dutilh B.E."/>
            <person name="Thompson C.C."/>
            <person name="Thompson F.L."/>
        </authorList>
    </citation>
    <scope>NUCLEOTIDE SEQUENCE [LARGE SCALE GENOMIC DNA]</scope>
    <source>
        <strain evidence="1 2">CCMR0081</strain>
    </source>
</reference>
<proteinExistence type="predicted"/>
<dbReference type="Pfam" id="PF20935">
    <property type="entry name" value="DUF6847"/>
    <property type="match status" value="1"/>
</dbReference>
<dbReference type="CDD" id="cd12208">
    <property type="entry name" value="DIP1984-like"/>
    <property type="match status" value="1"/>
</dbReference>
<evidence type="ECO:0000313" key="1">
    <source>
        <dbReference type="EMBL" id="NEZ57748.1"/>
    </source>
</evidence>
<dbReference type="AlphaFoldDB" id="A0A6M0RN83"/>
<dbReference type="Proteomes" id="UP000481033">
    <property type="component" value="Unassembled WGS sequence"/>
</dbReference>
<accession>A0A6M0RN83</accession>
<dbReference type="RefSeq" id="WP_163671171.1">
    <property type="nucleotide sequence ID" value="NZ_QXHD01000004.1"/>
</dbReference>
<gene>
    <name evidence="1" type="ORF">DXZ20_19210</name>
</gene>
<dbReference type="NCBIfam" id="NF038048">
    <property type="entry name" value="DIP1984_fam"/>
    <property type="match status" value="1"/>
</dbReference>
<dbReference type="Gene3D" id="6.10.320.10">
    <property type="match status" value="1"/>
</dbReference>
<organism evidence="1 2">
    <name type="scientific">Adonisia turfae CCMR0081</name>
    <dbReference type="NCBI Taxonomy" id="2292702"/>
    <lineage>
        <taxon>Bacteria</taxon>
        <taxon>Bacillati</taxon>
        <taxon>Cyanobacteriota</taxon>
        <taxon>Adonisia</taxon>
        <taxon>Adonisia turfae</taxon>
    </lineage>
</organism>
<sequence>MKLAEALMQRADCQKRIAQLRQRLTRSAKVQEGEQPPENPQELLSEVDTVITELTRLVQRINQTNANTAFAEGSLSDALAQRDTLFTKRSVLENLIQAASITHDRYSRSEVRFVSTVDIGSLQRQLDGISRDYRLLDAQIQSLNWQIDLLGG</sequence>
<evidence type="ECO:0008006" key="3">
    <source>
        <dbReference type="Google" id="ProtNLM"/>
    </source>
</evidence>